<dbReference type="Pfam" id="PF03169">
    <property type="entry name" value="OPT"/>
    <property type="match status" value="1"/>
</dbReference>
<evidence type="ECO:0008006" key="10">
    <source>
        <dbReference type="Google" id="ProtNLM"/>
    </source>
</evidence>
<dbReference type="NCBIfam" id="TIGR00728">
    <property type="entry name" value="OPT_sfam"/>
    <property type="match status" value="1"/>
</dbReference>
<feature type="transmembrane region" description="Helical" evidence="7">
    <location>
        <begin position="474"/>
        <end position="492"/>
    </location>
</feature>
<feature type="transmembrane region" description="Helical" evidence="7">
    <location>
        <begin position="386"/>
        <end position="406"/>
    </location>
</feature>
<evidence type="ECO:0000256" key="1">
    <source>
        <dbReference type="ARBA" id="ARBA00004141"/>
    </source>
</evidence>
<dbReference type="PANTHER" id="PTHR31645">
    <property type="entry name" value="OLIGOPEPTIDE TRANSPORTER YGL114W-RELATED"/>
    <property type="match status" value="1"/>
</dbReference>
<keyword evidence="3" id="KW-0813">Transport</keyword>
<feature type="transmembrane region" description="Helical" evidence="7">
    <location>
        <begin position="558"/>
        <end position="574"/>
    </location>
</feature>
<keyword evidence="9" id="KW-1185">Reference proteome</keyword>
<evidence type="ECO:0000313" key="9">
    <source>
        <dbReference type="Proteomes" id="UP000245383"/>
    </source>
</evidence>
<comment type="subcellular location">
    <subcellularLocation>
        <location evidence="1">Membrane</location>
        <topology evidence="1">Multi-pass membrane protein</topology>
    </subcellularLocation>
</comment>
<evidence type="ECO:0000313" key="8">
    <source>
        <dbReference type="EMBL" id="PVU97288.1"/>
    </source>
</evidence>
<feature type="transmembrane region" description="Helical" evidence="7">
    <location>
        <begin position="6"/>
        <end position="28"/>
    </location>
</feature>
<organism evidence="8 9">
    <name type="scientific">Smittium simulii</name>
    <dbReference type="NCBI Taxonomy" id="133385"/>
    <lineage>
        <taxon>Eukaryota</taxon>
        <taxon>Fungi</taxon>
        <taxon>Fungi incertae sedis</taxon>
        <taxon>Zoopagomycota</taxon>
        <taxon>Kickxellomycotina</taxon>
        <taxon>Harpellomycetes</taxon>
        <taxon>Harpellales</taxon>
        <taxon>Legeriomycetaceae</taxon>
        <taxon>Smittium</taxon>
    </lineage>
</organism>
<feature type="transmembrane region" description="Helical" evidence="7">
    <location>
        <begin position="297"/>
        <end position="319"/>
    </location>
</feature>
<feature type="transmembrane region" description="Helical" evidence="7">
    <location>
        <begin position="236"/>
        <end position="254"/>
    </location>
</feature>
<feature type="transmembrane region" description="Helical" evidence="7">
    <location>
        <begin position="261"/>
        <end position="277"/>
    </location>
</feature>
<dbReference type="EMBL" id="MBFR01000014">
    <property type="protein sequence ID" value="PVU97288.1"/>
    <property type="molecule type" value="Genomic_DNA"/>
</dbReference>
<dbReference type="Proteomes" id="UP000245383">
    <property type="component" value="Unassembled WGS sequence"/>
</dbReference>
<protein>
    <recommendedName>
        <fullName evidence="10">OPT superfamily oligopeptide transporter</fullName>
    </recommendedName>
</protein>
<dbReference type="PANTHER" id="PTHR31645:SF0">
    <property type="entry name" value="OLIGOPEPTIDE TRANSPORTER YGL114W-RELATED"/>
    <property type="match status" value="1"/>
</dbReference>
<evidence type="ECO:0000256" key="3">
    <source>
        <dbReference type="ARBA" id="ARBA00022448"/>
    </source>
</evidence>
<feature type="transmembrane region" description="Helical" evidence="7">
    <location>
        <begin position="49"/>
        <end position="70"/>
    </location>
</feature>
<dbReference type="InterPro" id="IPR045035">
    <property type="entry name" value="YSL-like"/>
</dbReference>
<evidence type="ECO:0000256" key="6">
    <source>
        <dbReference type="ARBA" id="ARBA00023136"/>
    </source>
</evidence>
<dbReference type="InterPro" id="IPR004813">
    <property type="entry name" value="OPT"/>
</dbReference>
<keyword evidence="6 7" id="KW-0472">Membrane</keyword>
<feature type="transmembrane region" description="Helical" evidence="7">
    <location>
        <begin position="90"/>
        <end position="107"/>
    </location>
</feature>
<dbReference type="GO" id="GO:0000329">
    <property type="term" value="C:fungal-type vacuole membrane"/>
    <property type="evidence" value="ECO:0007669"/>
    <property type="project" value="TreeGrafter"/>
</dbReference>
<evidence type="ECO:0000256" key="2">
    <source>
        <dbReference type="ARBA" id="ARBA00008807"/>
    </source>
</evidence>
<feature type="transmembrane region" description="Helical" evidence="7">
    <location>
        <begin position="196"/>
        <end position="216"/>
    </location>
</feature>
<dbReference type="GO" id="GO:0035673">
    <property type="term" value="F:oligopeptide transmembrane transporter activity"/>
    <property type="evidence" value="ECO:0007669"/>
    <property type="project" value="InterPro"/>
</dbReference>
<accession>A0A2T9YY83</accession>
<feature type="transmembrane region" description="Helical" evidence="7">
    <location>
        <begin position="629"/>
        <end position="651"/>
    </location>
</feature>
<sequence length="655" mass="71962">MYFGLQTGWISMMSLQATLVGFAVFKTLEPILKTRFSVQENVLMQTTSVAAATMPLAGGFVSILPAFSMLDESETNGHKLLNIQIYDLCLWGFGLSLFGVFFAILLRNQVIVREKLRFPSGTATAQMISVLHNRKDLEIDIANQIQSESSSDPDNNPQPTLPLLSSSRNSSFIHETNFNDTTDSVPSENTTSPDDWFYKIVLLSVSFFLSTAYTILIHFYPKFKSLPIFGRYLSDVWLWNLFPSLSFAGQGIIMGLPTTSHMLLGAIVGWGVLSPLAKLKGWAPGDVSDWKNGSRGWILWISLAIMIVDSIASLSILIFDEIYSLYKDTNSFTFLVGSPHSRPSSNFSFESNGKNPIKDVPLSVGWVGLAISALICAIIMQHLFGISLLMTLIAVILACFLAILSVRALGKTDLNPVSGIGKISQIIFGYLMPKNIVGNLVAGAIAEAGAMQAGDLMQDLKTGYLVKASTRAQFYAQFIGSIFSVFVSAYAYKLYTSMYQIPGPVFSAPTSQVWLDMARLVNGHALPDNVEAFSYAFATIFASIVLLQKIFASNLHPWLTNFSGMAFAIGIYNTPNYTLARFFGALIVQIIISLYFKYYYLSPNLHTISPQIPANDSHRKSTKRAITTYAIIAASGFVLGEGATAFVLLLIQSFK</sequence>
<name>A0A2T9YY83_9FUNG</name>
<dbReference type="STRING" id="133385.A0A2T9YY83"/>
<keyword evidence="4 7" id="KW-0812">Transmembrane</keyword>
<feature type="transmembrane region" description="Helical" evidence="7">
    <location>
        <begin position="580"/>
        <end position="600"/>
    </location>
</feature>
<dbReference type="AlphaFoldDB" id="A0A2T9YY83"/>
<evidence type="ECO:0000256" key="5">
    <source>
        <dbReference type="ARBA" id="ARBA00022989"/>
    </source>
</evidence>
<feature type="transmembrane region" description="Helical" evidence="7">
    <location>
        <begin position="360"/>
        <end position="380"/>
    </location>
</feature>
<gene>
    <name evidence="8" type="ORF">BB561_000617</name>
</gene>
<evidence type="ECO:0000256" key="4">
    <source>
        <dbReference type="ARBA" id="ARBA00022692"/>
    </source>
</evidence>
<keyword evidence="5 7" id="KW-1133">Transmembrane helix</keyword>
<dbReference type="OrthoDB" id="627262at2759"/>
<comment type="caution">
    <text evidence="8">The sequence shown here is derived from an EMBL/GenBank/DDBJ whole genome shotgun (WGS) entry which is preliminary data.</text>
</comment>
<proteinExistence type="inferred from homology"/>
<reference evidence="8 9" key="1">
    <citation type="journal article" date="2018" name="MBio">
        <title>Comparative Genomics Reveals the Core Gene Toolbox for the Fungus-Insect Symbiosis.</title>
        <authorList>
            <person name="Wang Y."/>
            <person name="Stata M."/>
            <person name="Wang W."/>
            <person name="Stajich J.E."/>
            <person name="White M.M."/>
            <person name="Moncalvo J.M."/>
        </authorList>
    </citation>
    <scope>NUCLEOTIDE SEQUENCE [LARGE SCALE GENOMIC DNA]</scope>
    <source>
        <strain evidence="8 9">SWE-8-4</strain>
    </source>
</reference>
<comment type="similarity">
    <text evidence="2">Belongs to the oligopeptide OPT transporter family.</text>
</comment>
<evidence type="ECO:0000256" key="7">
    <source>
        <dbReference type="SAM" id="Phobius"/>
    </source>
</evidence>